<dbReference type="PANTHER" id="PTHR48073:SF2">
    <property type="entry name" value="O-SUCCINYLBENZOATE SYNTHASE"/>
    <property type="match status" value="1"/>
</dbReference>
<dbReference type="InterPro" id="IPR013341">
    <property type="entry name" value="Mandelate_racemase_N_dom"/>
</dbReference>
<dbReference type="PROSITE" id="PS00909">
    <property type="entry name" value="MR_MLE_2"/>
    <property type="match status" value="1"/>
</dbReference>
<feature type="active site" description="Proton acceptor" evidence="8">
    <location>
        <position position="171"/>
    </location>
</feature>
<keyword evidence="6" id="KW-0464">Manganese</keyword>
<dbReference type="InterPro" id="IPR013342">
    <property type="entry name" value="Mandelate_racemase_C"/>
</dbReference>
<dbReference type="CDD" id="cd03318">
    <property type="entry name" value="MLE"/>
    <property type="match status" value="1"/>
</dbReference>
<dbReference type="Pfam" id="PF02746">
    <property type="entry name" value="MR_MLE_N"/>
    <property type="match status" value="1"/>
</dbReference>
<dbReference type="Pfam" id="PF13378">
    <property type="entry name" value="MR_MLE_C"/>
    <property type="match status" value="1"/>
</dbReference>
<evidence type="ECO:0000256" key="2">
    <source>
        <dbReference type="ARBA" id="ARBA00005211"/>
    </source>
</evidence>
<comment type="pathway">
    <text evidence="2">Aromatic compound metabolism.</text>
</comment>
<evidence type="ECO:0000259" key="9">
    <source>
        <dbReference type="SMART" id="SM00922"/>
    </source>
</evidence>
<dbReference type="InterPro" id="IPR029017">
    <property type="entry name" value="Enolase-like_N"/>
</dbReference>
<evidence type="ECO:0000313" key="11">
    <source>
        <dbReference type="Proteomes" id="UP000186406"/>
    </source>
</evidence>
<accession>A0A1M7ZQ08</accession>
<dbReference type="Proteomes" id="UP000186406">
    <property type="component" value="Unassembled WGS sequence"/>
</dbReference>
<dbReference type="InterPro" id="IPR029065">
    <property type="entry name" value="Enolase_C-like"/>
</dbReference>
<feature type="active site" description="Proton donor" evidence="8">
    <location>
        <position position="329"/>
    </location>
</feature>
<dbReference type="GO" id="GO:0016854">
    <property type="term" value="F:racemase and epimerase activity"/>
    <property type="evidence" value="ECO:0007669"/>
    <property type="project" value="UniProtKB-ARBA"/>
</dbReference>
<sequence length="405" mass="42462">MPDAITLASIETLIVDLPTIRPHVLAMATMHRQSIVLVRLRGSDGIEGIGEGTTIGGLSYGDESPEGIKLAIDTYIVPVLRGCDLGRITATMAAIGRHVKGNVIAKCAVETALIDALGKRLGLPASHLIGGGPVRDRLPVAWTLASGDTGRDIAEAEAMLDARRHDIFKLKIGKRAVREDVAHVAAIKRALGDRASVRVDVNQGWNETDADLGMALLQDAGIDLVEQPVSRRARAAQARLSARHRIPIMADESLGGAAEAFDVAASGAARVFSVKIAQSGGLHAAHAVATIAGAAGIGLYGGTMLEAGVGTAASAHLFASLSTLDWGTELFGPLLLTDEILAEPLTYRDFALDVPTGPGLGVVLDEDKVAHYRRDRTAPNLHVVETSTDALQSGNGHHHPARVRS</sequence>
<dbReference type="InterPro" id="IPR013370">
    <property type="entry name" value="Chloromuconate_cycloisomerase"/>
</dbReference>
<dbReference type="GO" id="GO:0018849">
    <property type="term" value="F:muconate cycloisomerase activity"/>
    <property type="evidence" value="ECO:0007669"/>
    <property type="project" value="InterPro"/>
</dbReference>
<reference evidence="10 11" key="1">
    <citation type="submission" date="2016-12" db="EMBL/GenBank/DDBJ databases">
        <authorList>
            <person name="Song W.-J."/>
            <person name="Kurnit D.M."/>
        </authorList>
    </citation>
    <scope>NUCLEOTIDE SEQUENCE [LARGE SCALE GENOMIC DNA]</scope>
    <source>
        <strain evidence="10 11">DSM 19599</strain>
    </source>
</reference>
<evidence type="ECO:0000256" key="7">
    <source>
        <dbReference type="ARBA" id="ARBA00023235"/>
    </source>
</evidence>
<protein>
    <submittedName>
        <fullName evidence="10">Muconate cycloisomerase</fullName>
    </submittedName>
</protein>
<dbReference type="Gene3D" id="3.30.390.10">
    <property type="entry name" value="Enolase-like, N-terminal domain"/>
    <property type="match status" value="1"/>
</dbReference>
<evidence type="ECO:0000256" key="6">
    <source>
        <dbReference type="ARBA" id="ARBA00023211"/>
    </source>
</evidence>
<dbReference type="EMBL" id="FRXO01000009">
    <property type="protein sequence ID" value="SHO66947.1"/>
    <property type="molecule type" value="Genomic_DNA"/>
</dbReference>
<dbReference type="NCBIfam" id="TIGR02534">
    <property type="entry name" value="mucon_cyclo"/>
    <property type="match status" value="1"/>
</dbReference>
<keyword evidence="11" id="KW-1185">Reference proteome</keyword>
<dbReference type="Gene3D" id="3.20.20.120">
    <property type="entry name" value="Enolase-like C-terminal domain"/>
    <property type="match status" value="1"/>
</dbReference>
<dbReference type="PANTHER" id="PTHR48073">
    <property type="entry name" value="O-SUCCINYLBENZOATE SYNTHASE-RELATED"/>
    <property type="match status" value="1"/>
</dbReference>
<keyword evidence="5" id="KW-0058">Aromatic hydrocarbons catabolism</keyword>
<dbReference type="STRING" id="1123029.SAMN02745172_03609"/>
<name>A0A1M7ZQ08_9HYPH</name>
<dbReference type="SMART" id="SM00922">
    <property type="entry name" value="MR_MLE"/>
    <property type="match status" value="1"/>
</dbReference>
<dbReference type="GO" id="GO:0009063">
    <property type="term" value="P:amino acid catabolic process"/>
    <property type="evidence" value="ECO:0007669"/>
    <property type="project" value="InterPro"/>
</dbReference>
<feature type="domain" description="Mandelate racemase/muconate lactonizing enzyme C-terminal" evidence="9">
    <location>
        <begin position="150"/>
        <end position="247"/>
    </location>
</feature>
<evidence type="ECO:0000313" key="10">
    <source>
        <dbReference type="EMBL" id="SHO66947.1"/>
    </source>
</evidence>
<dbReference type="GO" id="GO:0018850">
    <property type="term" value="F:chloromuconate cycloisomerase activity"/>
    <property type="evidence" value="ECO:0007669"/>
    <property type="project" value="InterPro"/>
</dbReference>
<dbReference type="InterPro" id="IPR036849">
    <property type="entry name" value="Enolase-like_C_sf"/>
</dbReference>
<dbReference type="GO" id="GO:0000287">
    <property type="term" value="F:magnesium ion binding"/>
    <property type="evidence" value="ECO:0007669"/>
    <property type="project" value="UniProtKB-ARBA"/>
</dbReference>
<dbReference type="SFLD" id="SFLDS00001">
    <property type="entry name" value="Enolase"/>
    <property type="match status" value="1"/>
</dbReference>
<evidence type="ECO:0000256" key="4">
    <source>
        <dbReference type="ARBA" id="ARBA00022723"/>
    </source>
</evidence>
<dbReference type="RefSeq" id="WP_175563738.1">
    <property type="nucleotide sequence ID" value="NZ_FRXO01000009.1"/>
</dbReference>
<dbReference type="AlphaFoldDB" id="A0A1M7ZQ08"/>
<dbReference type="SUPFAM" id="SSF54826">
    <property type="entry name" value="Enolase N-terminal domain-like"/>
    <property type="match status" value="1"/>
</dbReference>
<keyword evidence="7 10" id="KW-0413">Isomerase</keyword>
<gene>
    <name evidence="10" type="ORF">SAMN02745172_03609</name>
</gene>
<comment type="similarity">
    <text evidence="3">Belongs to the mandelate racemase/muconate lactonizing enzyme family.</text>
</comment>
<evidence type="ECO:0000256" key="8">
    <source>
        <dbReference type="PIRSR" id="PIRSR613370-1"/>
    </source>
</evidence>
<organism evidence="10 11">
    <name type="scientific">Pseudoxanthobacter soli DSM 19599</name>
    <dbReference type="NCBI Taxonomy" id="1123029"/>
    <lineage>
        <taxon>Bacteria</taxon>
        <taxon>Pseudomonadati</taxon>
        <taxon>Pseudomonadota</taxon>
        <taxon>Alphaproteobacteria</taxon>
        <taxon>Hyphomicrobiales</taxon>
        <taxon>Segnochrobactraceae</taxon>
        <taxon>Pseudoxanthobacter</taxon>
    </lineage>
</organism>
<keyword evidence="4" id="KW-0479">Metal-binding</keyword>
<proteinExistence type="inferred from homology"/>
<dbReference type="SUPFAM" id="SSF51604">
    <property type="entry name" value="Enolase C-terminal domain-like"/>
    <property type="match status" value="1"/>
</dbReference>
<evidence type="ECO:0000256" key="1">
    <source>
        <dbReference type="ARBA" id="ARBA00001936"/>
    </source>
</evidence>
<dbReference type="GO" id="GO:0006518">
    <property type="term" value="P:peptide metabolic process"/>
    <property type="evidence" value="ECO:0007669"/>
    <property type="project" value="UniProtKB-ARBA"/>
</dbReference>
<dbReference type="InterPro" id="IPR018110">
    <property type="entry name" value="Mandel_Rmase/mucon_lact_enz_CS"/>
</dbReference>
<comment type="cofactor">
    <cofactor evidence="1">
        <name>Mn(2+)</name>
        <dbReference type="ChEBI" id="CHEBI:29035"/>
    </cofactor>
</comment>
<evidence type="ECO:0000256" key="5">
    <source>
        <dbReference type="ARBA" id="ARBA00022797"/>
    </source>
</evidence>
<dbReference type="SFLD" id="SFLDG00180">
    <property type="entry name" value="muconate_cycloisomerase"/>
    <property type="match status" value="1"/>
</dbReference>
<dbReference type="GO" id="GO:0030145">
    <property type="term" value="F:manganese ion binding"/>
    <property type="evidence" value="ECO:0007669"/>
    <property type="project" value="InterPro"/>
</dbReference>
<evidence type="ECO:0000256" key="3">
    <source>
        <dbReference type="ARBA" id="ARBA00008031"/>
    </source>
</evidence>
<dbReference type="SFLD" id="SFLDG01258">
    <property type="entry name" value="(chloro)muconate_cycloisomeras"/>
    <property type="match status" value="1"/>
</dbReference>